<dbReference type="EMBL" id="CP089984">
    <property type="protein sequence ID" value="WXB16433.1"/>
    <property type="molecule type" value="Genomic_DNA"/>
</dbReference>
<name>A0ABZ2LZQ8_9BACT</name>
<sequence>MEAARTKRRSLRVPPALEPLVRQLAALPDEDRKAVVQAAENARRPQRAVASWDTLDSLRGVVRLGGDAIEDCDRLYDG</sequence>
<dbReference type="Proteomes" id="UP001370348">
    <property type="component" value="Chromosome"/>
</dbReference>
<proteinExistence type="predicted"/>
<accession>A0ABZ2LZQ8</accession>
<evidence type="ECO:0000313" key="1">
    <source>
        <dbReference type="EMBL" id="WXB16433.1"/>
    </source>
</evidence>
<organism evidence="1 2">
    <name type="scientific">Pendulispora albinea</name>
    <dbReference type="NCBI Taxonomy" id="2741071"/>
    <lineage>
        <taxon>Bacteria</taxon>
        <taxon>Pseudomonadati</taxon>
        <taxon>Myxococcota</taxon>
        <taxon>Myxococcia</taxon>
        <taxon>Myxococcales</taxon>
        <taxon>Sorangiineae</taxon>
        <taxon>Pendulisporaceae</taxon>
        <taxon>Pendulispora</taxon>
    </lineage>
</organism>
<reference evidence="1 2" key="1">
    <citation type="submission" date="2021-12" db="EMBL/GenBank/DDBJ databases">
        <title>Discovery of the Pendulisporaceae a myxobacterial family with distinct sporulation behavior and unique specialized metabolism.</title>
        <authorList>
            <person name="Garcia R."/>
            <person name="Popoff A."/>
            <person name="Bader C.D."/>
            <person name="Loehr J."/>
            <person name="Walesch S."/>
            <person name="Walt C."/>
            <person name="Boldt J."/>
            <person name="Bunk B."/>
            <person name="Haeckl F.J.F.P.J."/>
            <person name="Gunesch A.P."/>
            <person name="Birkelbach J."/>
            <person name="Nuebel U."/>
            <person name="Pietschmann T."/>
            <person name="Bach T."/>
            <person name="Mueller R."/>
        </authorList>
    </citation>
    <scope>NUCLEOTIDE SEQUENCE [LARGE SCALE GENOMIC DNA]</scope>
    <source>
        <strain evidence="1 2">MSr11954</strain>
    </source>
</reference>
<keyword evidence="2" id="KW-1185">Reference proteome</keyword>
<dbReference type="RefSeq" id="WP_394826060.1">
    <property type="nucleotide sequence ID" value="NZ_CP089984.1"/>
</dbReference>
<protein>
    <submittedName>
        <fullName evidence="1">Uncharacterized protein</fullName>
    </submittedName>
</protein>
<gene>
    <name evidence="1" type="ORF">LZC94_03950</name>
</gene>
<evidence type="ECO:0000313" key="2">
    <source>
        <dbReference type="Proteomes" id="UP001370348"/>
    </source>
</evidence>